<dbReference type="Proteomes" id="UP000637061">
    <property type="component" value="Unassembled WGS sequence"/>
</dbReference>
<evidence type="ECO:0000313" key="2">
    <source>
        <dbReference type="Proteomes" id="UP000637061"/>
    </source>
</evidence>
<reference evidence="1" key="1">
    <citation type="submission" date="2020-12" db="EMBL/GenBank/DDBJ databases">
        <title>Enhanced detection system for hospital associated transmission using whole genome sequencing surveillance.</title>
        <authorList>
            <person name="Harrison L.H."/>
            <person name="Van Tyne D."/>
            <person name="Marsh J.W."/>
            <person name="Griffith M.P."/>
            <person name="Snyder D.J."/>
            <person name="Cooper V.S."/>
            <person name="Mustapha M."/>
        </authorList>
    </citation>
    <scope>NUCLEOTIDE SEQUENCE</scope>
    <source>
        <strain evidence="1">PSB00042</strain>
    </source>
</reference>
<evidence type="ECO:0000313" key="1">
    <source>
        <dbReference type="EMBL" id="MBI6883204.1"/>
    </source>
</evidence>
<organism evidence="1 2">
    <name type="scientific">Pseudomonas putida</name>
    <name type="common">Arthrobacter siderocapsulatus</name>
    <dbReference type="NCBI Taxonomy" id="303"/>
    <lineage>
        <taxon>Bacteria</taxon>
        <taxon>Pseudomonadati</taxon>
        <taxon>Pseudomonadota</taxon>
        <taxon>Gammaproteobacteria</taxon>
        <taxon>Pseudomonadales</taxon>
        <taxon>Pseudomonadaceae</taxon>
        <taxon>Pseudomonas</taxon>
    </lineage>
</organism>
<name>A0A8I1EDD4_PSEPU</name>
<proteinExistence type="predicted"/>
<sequence length="279" mass="29981">MQPDKAKPTTEIYQGLDTSVDHPDIHGDAFFGVYRKGEEIIAHLASDDDLFEYQRSAESLKGKTPVSYKGTVTQEGVETFRSAILNQDVKAFRGRYVQAIFNTPDAFDGVSKEGFAKVFIEAIQSPQAAAFAVVGSMMAVAHSIRLNNLLPGIGPLSEGGRLATIAYGFGSNSFDDASVAPSKPRVGFLASTQELRLGGFEKNPLTADEIKAIPYLTGFYADLYEAAGVDLSAHAASVTKKLNDAGYTNIAGELAKRHNVELKAEAPARKYSHDDGPSL</sequence>
<comment type="caution">
    <text evidence="1">The sequence shown here is derived from an EMBL/GenBank/DDBJ whole genome shotgun (WGS) entry which is preliminary data.</text>
</comment>
<dbReference type="RefSeq" id="WP_198746818.1">
    <property type="nucleotide sequence ID" value="NZ_JAEHTE010000002.1"/>
</dbReference>
<dbReference type="AlphaFoldDB" id="A0A8I1EDD4"/>
<gene>
    <name evidence="1" type="ORF">JEU22_04700</name>
</gene>
<protein>
    <submittedName>
        <fullName evidence="1">Uncharacterized protein</fullName>
    </submittedName>
</protein>
<accession>A0A8I1EDD4</accession>
<dbReference type="EMBL" id="JAEHTE010000002">
    <property type="protein sequence ID" value="MBI6883204.1"/>
    <property type="molecule type" value="Genomic_DNA"/>
</dbReference>